<dbReference type="Pfam" id="PF18935">
    <property type="entry name" value="DUF5683"/>
    <property type="match status" value="1"/>
</dbReference>
<dbReference type="OrthoDB" id="9813910at2"/>
<feature type="chain" id="PRO_5013615313" description="DUF5683 domain-containing protein" evidence="1">
    <location>
        <begin position="21"/>
        <end position="216"/>
    </location>
</feature>
<dbReference type="EMBL" id="CP024091">
    <property type="protein sequence ID" value="ATP57640.1"/>
    <property type="molecule type" value="Genomic_DNA"/>
</dbReference>
<protein>
    <recommendedName>
        <fullName evidence="2">DUF5683 domain-containing protein</fullName>
    </recommendedName>
</protein>
<dbReference type="Proteomes" id="UP000223749">
    <property type="component" value="Chromosome"/>
</dbReference>
<accession>A0A2D1U7U1</accession>
<proteinExistence type="predicted"/>
<gene>
    <name evidence="3" type="ORF">CPT03_14755</name>
</gene>
<reference evidence="3 4" key="1">
    <citation type="submission" date="2017-10" db="EMBL/GenBank/DDBJ databases">
        <title>Whole genome of Pedobacter ginsengisoli T01R-27 isolated from tomato rhizosphere.</title>
        <authorList>
            <person name="Weon H.-Y."/>
            <person name="Lee S.A."/>
            <person name="Sang M.K."/>
            <person name="Song J."/>
        </authorList>
    </citation>
    <scope>NUCLEOTIDE SEQUENCE [LARGE SCALE GENOMIC DNA]</scope>
    <source>
        <strain evidence="3 4">T01R-27</strain>
    </source>
</reference>
<name>A0A2D1U7U1_9SPHI</name>
<evidence type="ECO:0000313" key="3">
    <source>
        <dbReference type="EMBL" id="ATP57640.1"/>
    </source>
</evidence>
<sequence length="216" mass="24297">MYKSLLLSVLFLFITVVTYAQETPVVKKDTLIIKPKPLVEPVKAQKVDTLKKPAYVNLGKIAGRRAALSSLMLPGLGQIRNGVTVYRLAKVAGLYTGITLLTISFIDNSKNYRLFYNEIIYRRANDGEKSPAFPYNNMDEAGLITAKDLFRRNKEVIIFSYVGLYLLNVVEAYIDARLKYFNVDDIGMKLSPGLINTNNMYGFNNVTPGVKLTIRL</sequence>
<keyword evidence="1" id="KW-0732">Signal</keyword>
<feature type="signal peptide" evidence="1">
    <location>
        <begin position="1"/>
        <end position="20"/>
    </location>
</feature>
<dbReference type="RefSeq" id="WP_099439556.1">
    <property type="nucleotide sequence ID" value="NZ_CP024091.1"/>
</dbReference>
<dbReference type="AlphaFoldDB" id="A0A2D1U7U1"/>
<keyword evidence="4" id="KW-1185">Reference proteome</keyword>
<dbReference type="InterPro" id="IPR043738">
    <property type="entry name" value="DUF5683"/>
</dbReference>
<dbReference type="KEGG" id="pgs:CPT03_14755"/>
<evidence type="ECO:0000256" key="1">
    <source>
        <dbReference type="SAM" id="SignalP"/>
    </source>
</evidence>
<evidence type="ECO:0000313" key="4">
    <source>
        <dbReference type="Proteomes" id="UP000223749"/>
    </source>
</evidence>
<evidence type="ECO:0000259" key="2">
    <source>
        <dbReference type="Pfam" id="PF18935"/>
    </source>
</evidence>
<organism evidence="3 4">
    <name type="scientific">Pedobacter ginsengisoli</name>
    <dbReference type="NCBI Taxonomy" id="363852"/>
    <lineage>
        <taxon>Bacteria</taxon>
        <taxon>Pseudomonadati</taxon>
        <taxon>Bacteroidota</taxon>
        <taxon>Sphingobacteriia</taxon>
        <taxon>Sphingobacteriales</taxon>
        <taxon>Sphingobacteriaceae</taxon>
        <taxon>Pedobacter</taxon>
    </lineage>
</organism>
<feature type="domain" description="DUF5683" evidence="2">
    <location>
        <begin position="61"/>
        <end position="215"/>
    </location>
</feature>